<keyword evidence="3" id="KW-1185">Reference proteome</keyword>
<feature type="compositionally biased region" description="Basic residues" evidence="1">
    <location>
        <begin position="24"/>
        <end position="53"/>
    </location>
</feature>
<feature type="region of interest" description="Disordered" evidence="1">
    <location>
        <begin position="1"/>
        <end position="53"/>
    </location>
</feature>
<dbReference type="Proteomes" id="UP000002255">
    <property type="component" value="Chromosome"/>
</dbReference>
<reference evidence="2 3" key="2">
    <citation type="journal article" date="2010" name="Stand. Genomic Sci.">
        <title>Complete genome sequence of Xylanimonas cellulosilytica type strain (XIL07).</title>
        <authorList>
            <person name="Foster B."/>
            <person name="Pukall R."/>
            <person name="Abt B."/>
            <person name="Nolan M."/>
            <person name="Glavina Del Rio T."/>
            <person name="Chen F."/>
            <person name="Lucas S."/>
            <person name="Tice H."/>
            <person name="Pitluck S."/>
            <person name="Cheng J.-F."/>
            <person name="Chertkov O."/>
            <person name="Brettin T."/>
            <person name="Han C."/>
            <person name="Detter J.C."/>
            <person name="Bruce D."/>
            <person name="Goodwin L."/>
            <person name="Ivanova N."/>
            <person name="Mavromatis K."/>
            <person name="Pati A."/>
            <person name="Mikhailova N."/>
            <person name="Chen A."/>
            <person name="Palaniappan K."/>
            <person name="Land M."/>
            <person name="Hauser L."/>
            <person name="Chang Y.-J."/>
            <person name="Jeffries C.D."/>
            <person name="Chain P."/>
            <person name="Rohde M."/>
            <person name="Goeker M."/>
            <person name="Bristow J."/>
            <person name="Eisen J.A."/>
            <person name="Markowitz V."/>
            <person name="Hugenholtz P."/>
            <person name="Kyrpides N.C."/>
            <person name="Klenk H.-P."/>
            <person name="Lapidus A."/>
        </authorList>
    </citation>
    <scope>NUCLEOTIDE SEQUENCE [LARGE SCALE GENOMIC DNA]</scope>
    <source>
        <strain evidence="3">DSM 15894 / CECT 5975 / LMG 20990 / XIL07</strain>
    </source>
</reference>
<dbReference type="EMBL" id="CP001821">
    <property type="protein sequence ID" value="ACZ29615.1"/>
    <property type="molecule type" value="Genomic_DNA"/>
</dbReference>
<dbReference type="RefSeq" id="WP_012877359.1">
    <property type="nucleotide sequence ID" value="NC_013530.1"/>
</dbReference>
<evidence type="ECO:0000256" key="1">
    <source>
        <dbReference type="SAM" id="MobiDB-lite"/>
    </source>
</evidence>
<dbReference type="KEGG" id="xce:Xcel_0576"/>
<sequence>MTSNTQPEDPTPYQAAILQGPSRKSSRVPAHVKARRRAATKAARRSRAINRGR</sequence>
<accession>D1BWN3</accession>
<evidence type="ECO:0000313" key="3">
    <source>
        <dbReference type="Proteomes" id="UP000002255"/>
    </source>
</evidence>
<protein>
    <submittedName>
        <fullName evidence="2">Uncharacterized protein</fullName>
    </submittedName>
</protein>
<reference evidence="3" key="1">
    <citation type="submission" date="2009-11" db="EMBL/GenBank/DDBJ databases">
        <title>The complete chromosome of Xylanimonas cellulosilytica DSM 15894.</title>
        <authorList>
            <consortium name="US DOE Joint Genome Institute (JGI-PGF)"/>
            <person name="Lucas S."/>
            <person name="Copeland A."/>
            <person name="Lapidus A."/>
            <person name="Glavina del Rio T."/>
            <person name="Dalin E."/>
            <person name="Tice H."/>
            <person name="Bruce D."/>
            <person name="Goodwin L."/>
            <person name="Pitluck S."/>
            <person name="Kyrpides N."/>
            <person name="Mavromatis K."/>
            <person name="Ivanova N."/>
            <person name="Mikhailova N."/>
            <person name="Foster B."/>
            <person name="Clum A."/>
            <person name="Brettin T."/>
            <person name="Detter J.C."/>
            <person name="Han C."/>
            <person name="Larimer F."/>
            <person name="Land M."/>
            <person name="Hauser L."/>
            <person name="Markowitz V."/>
            <person name="Cheng J.F."/>
            <person name="Hugenholtz P."/>
            <person name="Woyke T."/>
            <person name="Wu D."/>
            <person name="Gehrich-Schroeter G."/>
            <person name="Schneider S."/>
            <person name="Pukall S.R."/>
            <person name="Klenk H.P."/>
            <person name="Eisen J.A."/>
        </authorList>
    </citation>
    <scope>NUCLEOTIDE SEQUENCE [LARGE SCALE GENOMIC DNA]</scope>
    <source>
        <strain evidence="3">DSM 15894 / CECT 5975 / LMG 20990 / XIL07</strain>
    </source>
</reference>
<proteinExistence type="predicted"/>
<dbReference type="AlphaFoldDB" id="D1BWN3"/>
<dbReference type="STRING" id="446471.Xcel_0576"/>
<evidence type="ECO:0000313" key="2">
    <source>
        <dbReference type="EMBL" id="ACZ29615.1"/>
    </source>
</evidence>
<gene>
    <name evidence="2" type="ordered locus">Xcel_0576</name>
</gene>
<name>D1BWN3_XYLCX</name>
<dbReference type="HOGENOM" id="CLU_3067765_0_0_11"/>
<organism evidence="2 3">
    <name type="scientific">Xylanimonas cellulosilytica (strain DSM 15894 / JCM 12276 / CECT 5975 / KCTC 9989 / LMG 20990 / NBRC 107835 / XIL07)</name>
    <dbReference type="NCBI Taxonomy" id="446471"/>
    <lineage>
        <taxon>Bacteria</taxon>
        <taxon>Bacillati</taxon>
        <taxon>Actinomycetota</taxon>
        <taxon>Actinomycetes</taxon>
        <taxon>Micrococcales</taxon>
        <taxon>Promicromonosporaceae</taxon>
        <taxon>Xylanimonas</taxon>
    </lineage>
</organism>